<dbReference type="InterPro" id="IPR036378">
    <property type="entry name" value="FAS1_dom_sf"/>
</dbReference>
<reference evidence="4 5" key="1">
    <citation type="submission" date="2019-01" db="EMBL/GenBank/DDBJ databases">
        <authorList>
            <person name="Sayadi A."/>
        </authorList>
    </citation>
    <scope>NUCLEOTIDE SEQUENCE [LARGE SCALE GENOMIC DNA]</scope>
</reference>
<accession>A0A653CYT5</accession>
<feature type="non-terminal residue" evidence="4">
    <location>
        <position position="1"/>
    </location>
</feature>
<feature type="region of interest" description="Disordered" evidence="2">
    <location>
        <begin position="540"/>
        <end position="589"/>
    </location>
</feature>
<dbReference type="InterPro" id="IPR000782">
    <property type="entry name" value="FAS1_domain"/>
</dbReference>
<feature type="coiled-coil region" evidence="1">
    <location>
        <begin position="24"/>
        <end position="69"/>
    </location>
</feature>
<dbReference type="EMBL" id="CAACVG010009360">
    <property type="protein sequence ID" value="VEN53007.1"/>
    <property type="molecule type" value="Genomic_DNA"/>
</dbReference>
<gene>
    <name evidence="4" type="ORF">CALMAC_LOCUS12957</name>
</gene>
<dbReference type="Pfam" id="PF02469">
    <property type="entry name" value="Fasciclin"/>
    <property type="match status" value="1"/>
</dbReference>
<proteinExistence type="predicted"/>
<keyword evidence="1" id="KW-0175">Coiled coil</keyword>
<feature type="compositionally biased region" description="Polar residues" evidence="2">
    <location>
        <begin position="540"/>
        <end position="557"/>
    </location>
</feature>
<feature type="domain" description="FAS1" evidence="3">
    <location>
        <begin position="597"/>
        <end position="714"/>
    </location>
</feature>
<dbReference type="OrthoDB" id="286301at2759"/>
<sequence>LQDPLQLIEQQIKSLHPEKHKQKIKELKEKQSIIEKHNQFVEKQYEKALKKAQQDHHDFLEQQKEQKKKLYQRLYKVTSSEQVPYSPAPAPRVIYPEEIPLFEQVVRQYYAEHPTTTTTTPSPTTAKPSTSKEPNSSHTSGATRGIFLPTALPQASKVKTIQSFEDLDQLQKQYKMQKIRKDDLLEQLRLAISNSGTDQKNLTSREVSLENGKHVQLVASDSKHILNGREEEVTLPEEVLLPSGHQVQIIRTTDPKSILEEITLPNGQKANLLKPATTGASNVSVTSSDSKSIYKSEEITLPNGEKIEVVKTNNPSLVPNGVKIESGSDLEKLVLSITTTTTTVRPPEAVLEELTKGIIPSTQYEILKTGASGELESVGKKLPHQKKVTFVLLEEQSDGTLKVQGIKGNGGKDKQDLDVDSILKKIKQGDIKHLTPISSSSSTNTEKTTNRVTATTFRPVFATVTPNSFSTGNEDNKENLSQVDPVDIPILKTNIGTQIVPSSTATSLLINKVTETAGTTAATAKYSRKPHILNQLYPQNQQSSDLSRQASVSQNSVAEPYHQQYKTVPSSSTSSSTARENSTVIESGSDHISADMAGDLPEVLKRNEMFAMAKFLRQSGLHTILNETGPYTVFVPTDKAFRTLLVQLGGPERAEEKFRENPRLLSGLLLHHVIPGTFKVESLQDEMTGVSLAGTQLRVNQYNMHDEEWNDIKV</sequence>
<evidence type="ECO:0000259" key="3">
    <source>
        <dbReference type="PROSITE" id="PS50213"/>
    </source>
</evidence>
<dbReference type="Gene3D" id="2.30.180.10">
    <property type="entry name" value="FAS1 domain"/>
    <property type="match status" value="1"/>
</dbReference>
<dbReference type="AlphaFoldDB" id="A0A653CYT5"/>
<keyword evidence="5" id="KW-1185">Reference proteome</keyword>
<evidence type="ECO:0000313" key="4">
    <source>
        <dbReference type="EMBL" id="VEN53007.1"/>
    </source>
</evidence>
<feature type="region of interest" description="Disordered" evidence="2">
    <location>
        <begin position="113"/>
        <end position="144"/>
    </location>
</feature>
<evidence type="ECO:0000256" key="1">
    <source>
        <dbReference type="SAM" id="Coils"/>
    </source>
</evidence>
<evidence type="ECO:0000256" key="2">
    <source>
        <dbReference type="SAM" id="MobiDB-lite"/>
    </source>
</evidence>
<name>A0A653CYT5_CALMS</name>
<dbReference type="PROSITE" id="PS50213">
    <property type="entry name" value="FAS1"/>
    <property type="match status" value="1"/>
</dbReference>
<feature type="compositionally biased region" description="Polar residues" evidence="2">
    <location>
        <begin position="133"/>
        <end position="142"/>
    </location>
</feature>
<feature type="compositionally biased region" description="Low complexity" evidence="2">
    <location>
        <begin position="114"/>
        <end position="132"/>
    </location>
</feature>
<dbReference type="Proteomes" id="UP000410492">
    <property type="component" value="Unassembled WGS sequence"/>
</dbReference>
<organism evidence="4 5">
    <name type="scientific">Callosobruchus maculatus</name>
    <name type="common">Southern cowpea weevil</name>
    <name type="synonym">Pulse bruchid</name>
    <dbReference type="NCBI Taxonomy" id="64391"/>
    <lineage>
        <taxon>Eukaryota</taxon>
        <taxon>Metazoa</taxon>
        <taxon>Ecdysozoa</taxon>
        <taxon>Arthropoda</taxon>
        <taxon>Hexapoda</taxon>
        <taxon>Insecta</taxon>
        <taxon>Pterygota</taxon>
        <taxon>Neoptera</taxon>
        <taxon>Endopterygota</taxon>
        <taxon>Coleoptera</taxon>
        <taxon>Polyphaga</taxon>
        <taxon>Cucujiformia</taxon>
        <taxon>Chrysomeloidea</taxon>
        <taxon>Chrysomelidae</taxon>
        <taxon>Bruchinae</taxon>
        <taxon>Bruchini</taxon>
        <taxon>Callosobruchus</taxon>
    </lineage>
</organism>
<evidence type="ECO:0000313" key="5">
    <source>
        <dbReference type="Proteomes" id="UP000410492"/>
    </source>
</evidence>
<feature type="non-terminal residue" evidence="4">
    <location>
        <position position="714"/>
    </location>
</feature>
<protein>
    <recommendedName>
        <fullName evidence="3">FAS1 domain-containing protein</fullName>
    </recommendedName>
</protein>
<dbReference type="SUPFAM" id="SSF82153">
    <property type="entry name" value="FAS1 domain"/>
    <property type="match status" value="1"/>
</dbReference>